<dbReference type="SUPFAM" id="SSF53474">
    <property type="entry name" value="alpha/beta-Hydrolases"/>
    <property type="match status" value="1"/>
</dbReference>
<dbReference type="InterPro" id="IPR029058">
    <property type="entry name" value="AB_hydrolase_fold"/>
</dbReference>
<evidence type="ECO:0000259" key="3">
    <source>
        <dbReference type="Pfam" id="PF20434"/>
    </source>
</evidence>
<protein>
    <submittedName>
        <fullName evidence="4">Alpha/beta hydrolase</fullName>
    </submittedName>
</protein>
<dbReference type="InterPro" id="IPR001375">
    <property type="entry name" value="Peptidase_S9_cat"/>
</dbReference>
<evidence type="ECO:0000313" key="5">
    <source>
        <dbReference type="Proteomes" id="UP000823863"/>
    </source>
</evidence>
<proteinExistence type="predicted"/>
<reference evidence="4" key="1">
    <citation type="journal article" date="2021" name="PeerJ">
        <title>Extensive microbial diversity within the chicken gut microbiome revealed by metagenomics and culture.</title>
        <authorList>
            <person name="Gilroy R."/>
            <person name="Ravi A."/>
            <person name="Getino M."/>
            <person name="Pursley I."/>
            <person name="Horton D.L."/>
            <person name="Alikhan N.F."/>
            <person name="Baker D."/>
            <person name="Gharbi K."/>
            <person name="Hall N."/>
            <person name="Watson M."/>
            <person name="Adriaenssens E.M."/>
            <person name="Foster-Nyarko E."/>
            <person name="Jarju S."/>
            <person name="Secka A."/>
            <person name="Antonio M."/>
            <person name="Oren A."/>
            <person name="Chaudhuri R.R."/>
            <person name="La Ragione R."/>
            <person name="Hildebrand F."/>
            <person name="Pallen M.J."/>
        </authorList>
    </citation>
    <scope>NUCLEOTIDE SEQUENCE</scope>
    <source>
        <strain evidence="4">CHK198-12963</strain>
    </source>
</reference>
<feature type="domain" description="Peptidase S9 prolyl oligopeptidase catalytic" evidence="2">
    <location>
        <begin position="301"/>
        <end position="373"/>
    </location>
</feature>
<organism evidence="4 5">
    <name type="scientific">Candidatus Enterocloster excrementigallinarum</name>
    <dbReference type="NCBI Taxonomy" id="2838558"/>
    <lineage>
        <taxon>Bacteria</taxon>
        <taxon>Bacillati</taxon>
        <taxon>Bacillota</taxon>
        <taxon>Clostridia</taxon>
        <taxon>Lachnospirales</taxon>
        <taxon>Lachnospiraceae</taxon>
        <taxon>Enterocloster</taxon>
    </lineage>
</organism>
<dbReference type="InterPro" id="IPR049492">
    <property type="entry name" value="BD-FAE-like_dom"/>
</dbReference>
<accession>A0A9D2PVS6</accession>
<dbReference type="Gene3D" id="3.40.50.1820">
    <property type="entry name" value="alpha/beta hydrolase"/>
    <property type="match status" value="1"/>
</dbReference>
<dbReference type="Pfam" id="PF00326">
    <property type="entry name" value="Peptidase_S9"/>
    <property type="match status" value="1"/>
</dbReference>
<dbReference type="PANTHER" id="PTHR48081:SF6">
    <property type="entry name" value="PEPTIDASE S9 PROLYL OLIGOPEPTIDASE CATALYTIC DOMAIN-CONTAINING PROTEIN"/>
    <property type="match status" value="1"/>
</dbReference>
<evidence type="ECO:0000256" key="1">
    <source>
        <dbReference type="ARBA" id="ARBA00022801"/>
    </source>
</evidence>
<dbReference type="PANTHER" id="PTHR48081">
    <property type="entry name" value="AB HYDROLASE SUPERFAMILY PROTEIN C4A8.06C"/>
    <property type="match status" value="1"/>
</dbReference>
<sequence>MFTKHQSIEGILKEPGMKPYLEVFFQKWLLELFPEEFVRAPLGLAEHRGKTPWGEPLSVIGDQLLDGANLCGELLRKERRALLLWDENKGDWSPETERRADSGVRPGKEGVFLVTPSVRGRRDEGTETAGKTEEGLSDRELRPAAIVCPGGGYGQVCFEGEGTPVLSMLEEAGYRTFLLRYETNAPYPEPQMDLALGILYLRSHWKEYGIHPGQLIAVGASAGGHLCALEAAEHEKLKDLVLSRLSGEERRTLGEWSARPDGLCLSYPVISFEEETHEDSARILTGGRRELRAGLSVNRLAGPDYPPSFIWACRDDDCVPCSNGERMARALEEAGAIVELHIYPSGGHGCGLAYTKEAWPWSGRMLKFMERYVLGKES</sequence>
<dbReference type="GO" id="GO:0016787">
    <property type="term" value="F:hydrolase activity"/>
    <property type="evidence" value="ECO:0007669"/>
    <property type="project" value="UniProtKB-KW"/>
</dbReference>
<dbReference type="Pfam" id="PF20434">
    <property type="entry name" value="BD-FAE"/>
    <property type="match status" value="1"/>
</dbReference>
<evidence type="ECO:0000313" key="4">
    <source>
        <dbReference type="EMBL" id="HJC66180.1"/>
    </source>
</evidence>
<comment type="caution">
    <text evidence="4">The sequence shown here is derived from an EMBL/GenBank/DDBJ whole genome shotgun (WGS) entry which is preliminary data.</text>
</comment>
<evidence type="ECO:0000259" key="2">
    <source>
        <dbReference type="Pfam" id="PF00326"/>
    </source>
</evidence>
<gene>
    <name evidence="4" type="ORF">H9931_05590</name>
</gene>
<keyword evidence="1 4" id="KW-0378">Hydrolase</keyword>
<reference evidence="4" key="2">
    <citation type="submission" date="2021-04" db="EMBL/GenBank/DDBJ databases">
        <authorList>
            <person name="Gilroy R."/>
        </authorList>
    </citation>
    <scope>NUCLEOTIDE SEQUENCE</scope>
    <source>
        <strain evidence="4">CHK198-12963</strain>
    </source>
</reference>
<dbReference type="AlphaFoldDB" id="A0A9D2PVS6"/>
<feature type="domain" description="BD-FAE-like" evidence="3">
    <location>
        <begin position="143"/>
        <end position="239"/>
    </location>
</feature>
<dbReference type="EMBL" id="DWWB01000027">
    <property type="protein sequence ID" value="HJC66180.1"/>
    <property type="molecule type" value="Genomic_DNA"/>
</dbReference>
<dbReference type="InterPro" id="IPR050300">
    <property type="entry name" value="GDXG_lipolytic_enzyme"/>
</dbReference>
<name>A0A9D2PVS6_9FIRM</name>
<dbReference type="Proteomes" id="UP000823863">
    <property type="component" value="Unassembled WGS sequence"/>
</dbReference>